<evidence type="ECO:0000313" key="3">
    <source>
        <dbReference type="Proteomes" id="UP000246702"/>
    </source>
</evidence>
<dbReference type="GeneID" id="37108780"/>
<evidence type="ECO:0000313" key="2">
    <source>
        <dbReference type="EMBL" id="PWY94719.1"/>
    </source>
</evidence>
<dbReference type="EMBL" id="MSFK01000004">
    <property type="protein sequence ID" value="PWY94719.1"/>
    <property type="molecule type" value="Genomic_DNA"/>
</dbReference>
<sequence>MASLPTTMVTAPLGNAYLRGTITLSTIFSCWSSLVDARLHHHPALSCSAVNIAYRMTSRTPSGQPSHFGTASPSQSECRDKHRHRTGELRKRLIPDSVWKPPAARLQYTSHTQDNKHLRITAVSTPRTAQQSSKFLLLIVLIIPHRLVPRSKNRNVLADPHHTMKSIHRSVSDLPSLRSTAVTS</sequence>
<evidence type="ECO:0000256" key="1">
    <source>
        <dbReference type="SAM" id="MobiDB-lite"/>
    </source>
</evidence>
<dbReference type="Proteomes" id="UP000246702">
    <property type="component" value="Unassembled WGS sequence"/>
</dbReference>
<accession>A0A317X865</accession>
<dbReference type="AlphaFoldDB" id="A0A317X865"/>
<reference evidence="2 3" key="1">
    <citation type="submission" date="2016-12" db="EMBL/GenBank/DDBJ databases">
        <title>The genomes of Aspergillus section Nigri reveals drivers in fungal speciation.</title>
        <authorList>
            <consortium name="DOE Joint Genome Institute"/>
            <person name="Vesth T.C."/>
            <person name="Nybo J."/>
            <person name="Theobald S."/>
            <person name="Brandl J."/>
            <person name="Frisvad J.C."/>
            <person name="Nielsen K.F."/>
            <person name="Lyhne E.K."/>
            <person name="Kogle M.E."/>
            <person name="Kuo A."/>
            <person name="Riley R."/>
            <person name="Clum A."/>
            <person name="Nolan M."/>
            <person name="Lipzen A."/>
            <person name="Salamov A."/>
            <person name="Henrissat B."/>
            <person name="Wiebenga A."/>
            <person name="De Vries R.P."/>
            <person name="Grigoriev I.V."/>
            <person name="Mortensen U.H."/>
            <person name="Andersen M.R."/>
            <person name="Baker S.E."/>
        </authorList>
    </citation>
    <scope>NUCLEOTIDE SEQUENCE [LARGE SCALE GENOMIC DNA]</scope>
    <source>
        <strain evidence="2 3">CBS 115572</strain>
    </source>
</reference>
<dbReference type="RefSeq" id="XP_025471480.1">
    <property type="nucleotide sequence ID" value="XM_025606637.1"/>
</dbReference>
<organism evidence="2 3">
    <name type="scientific">Aspergillus sclerotioniger CBS 115572</name>
    <dbReference type="NCBI Taxonomy" id="1450535"/>
    <lineage>
        <taxon>Eukaryota</taxon>
        <taxon>Fungi</taxon>
        <taxon>Dikarya</taxon>
        <taxon>Ascomycota</taxon>
        <taxon>Pezizomycotina</taxon>
        <taxon>Eurotiomycetes</taxon>
        <taxon>Eurotiomycetidae</taxon>
        <taxon>Eurotiales</taxon>
        <taxon>Aspergillaceae</taxon>
        <taxon>Aspergillus</taxon>
        <taxon>Aspergillus subgen. Circumdati</taxon>
    </lineage>
</organism>
<proteinExistence type="predicted"/>
<feature type="compositionally biased region" description="Polar residues" evidence="1">
    <location>
        <begin position="58"/>
        <end position="76"/>
    </location>
</feature>
<feature type="region of interest" description="Disordered" evidence="1">
    <location>
        <begin position="58"/>
        <end position="85"/>
    </location>
</feature>
<protein>
    <submittedName>
        <fullName evidence="2">Uncharacterized protein</fullName>
    </submittedName>
</protein>
<name>A0A317X865_9EURO</name>
<comment type="caution">
    <text evidence="2">The sequence shown here is derived from an EMBL/GenBank/DDBJ whole genome shotgun (WGS) entry which is preliminary data.</text>
</comment>
<keyword evidence="3" id="KW-1185">Reference proteome</keyword>
<gene>
    <name evidence="2" type="ORF">BO94DRAFT_282462</name>
</gene>